<proteinExistence type="predicted"/>
<evidence type="ECO:0000313" key="3">
    <source>
        <dbReference type="Proteomes" id="UP000198761"/>
    </source>
</evidence>
<name>A0A1H7Y6E3_9RHOB</name>
<dbReference type="Proteomes" id="UP000198761">
    <property type="component" value="Unassembled WGS sequence"/>
</dbReference>
<accession>A0A1H7Y6E3</accession>
<keyword evidence="3" id="KW-1185">Reference proteome</keyword>
<feature type="domain" description="VOC" evidence="1">
    <location>
        <begin position="6"/>
        <end position="125"/>
    </location>
</feature>
<dbReference type="AlphaFoldDB" id="A0A1H7Y6E3"/>
<dbReference type="InterPro" id="IPR004360">
    <property type="entry name" value="Glyas_Fos-R_dOase_dom"/>
</dbReference>
<gene>
    <name evidence="2" type="ORF">SAMN04488103_10159</name>
</gene>
<reference evidence="2 3" key="1">
    <citation type="submission" date="2016-10" db="EMBL/GenBank/DDBJ databases">
        <authorList>
            <person name="de Groot N.N."/>
        </authorList>
    </citation>
    <scope>NUCLEOTIDE SEQUENCE [LARGE SCALE GENOMIC DNA]</scope>
    <source>
        <strain evidence="2 3">DSM 3857</strain>
    </source>
</reference>
<dbReference type="SUPFAM" id="SSF54593">
    <property type="entry name" value="Glyoxalase/Bleomycin resistance protein/Dihydroxybiphenyl dioxygenase"/>
    <property type="match status" value="1"/>
</dbReference>
<sequence length="134" mass="14598">MQLNASQVTVMLPVRDVVRARDFYERALALPSGEERPDGKIVYHCGGAEIALFPKPEGTKAEHTALSFRVDDILAAIADLESRGVVFADYDLPGFKTVGHVCVLGSEKAAWFSDPEGNILCLHEDLAAPSARMR</sequence>
<dbReference type="RefSeq" id="WP_091295061.1">
    <property type="nucleotide sequence ID" value="NZ_FOCE01000001.1"/>
</dbReference>
<dbReference type="Pfam" id="PF00903">
    <property type="entry name" value="Glyoxalase"/>
    <property type="match status" value="1"/>
</dbReference>
<protein>
    <recommendedName>
        <fullName evidence="1">VOC domain-containing protein</fullName>
    </recommendedName>
</protein>
<dbReference type="STRING" id="933059.SAMN04488103_10159"/>
<organism evidence="2 3">
    <name type="scientific">Gemmobacter aquatilis</name>
    <dbReference type="NCBI Taxonomy" id="933059"/>
    <lineage>
        <taxon>Bacteria</taxon>
        <taxon>Pseudomonadati</taxon>
        <taxon>Pseudomonadota</taxon>
        <taxon>Alphaproteobacteria</taxon>
        <taxon>Rhodobacterales</taxon>
        <taxon>Paracoccaceae</taxon>
        <taxon>Gemmobacter</taxon>
    </lineage>
</organism>
<dbReference type="Gene3D" id="3.10.180.10">
    <property type="entry name" value="2,3-Dihydroxybiphenyl 1,2-Dioxygenase, domain 1"/>
    <property type="match status" value="1"/>
</dbReference>
<dbReference type="EMBL" id="FOCE01000001">
    <property type="protein sequence ID" value="SEM40759.1"/>
    <property type="molecule type" value="Genomic_DNA"/>
</dbReference>
<dbReference type="InterPro" id="IPR029068">
    <property type="entry name" value="Glyas_Bleomycin-R_OHBP_Dase"/>
</dbReference>
<dbReference type="PROSITE" id="PS51819">
    <property type="entry name" value="VOC"/>
    <property type="match status" value="1"/>
</dbReference>
<evidence type="ECO:0000259" key="1">
    <source>
        <dbReference type="PROSITE" id="PS51819"/>
    </source>
</evidence>
<evidence type="ECO:0000313" key="2">
    <source>
        <dbReference type="EMBL" id="SEM40759.1"/>
    </source>
</evidence>
<dbReference type="OrthoDB" id="9812656at2"/>
<dbReference type="InterPro" id="IPR037523">
    <property type="entry name" value="VOC_core"/>
</dbReference>